<protein>
    <recommendedName>
        <fullName evidence="1">Extradiol ring-cleavage dioxygenase class III enzyme subunit B domain-containing protein</fullName>
    </recommendedName>
</protein>
<dbReference type="HOGENOM" id="CLU_078149_0_0_1"/>
<dbReference type="Proteomes" id="UP000053259">
    <property type="component" value="Unassembled WGS sequence"/>
</dbReference>
<dbReference type="Gene3D" id="3.40.830.10">
    <property type="entry name" value="LigB-like"/>
    <property type="match status" value="1"/>
</dbReference>
<dbReference type="SUPFAM" id="SSF53213">
    <property type="entry name" value="LigB-like"/>
    <property type="match status" value="1"/>
</dbReference>
<dbReference type="InterPro" id="IPR004183">
    <property type="entry name" value="Xdiol_dOase_suB"/>
</dbReference>
<dbReference type="GeneID" id="27316172"/>
<gene>
    <name evidence="2" type="ORF">PV09_08199</name>
</gene>
<dbReference type="AlphaFoldDB" id="A0A0D1YHI4"/>
<reference evidence="2 3" key="1">
    <citation type="submission" date="2015-01" db="EMBL/GenBank/DDBJ databases">
        <title>The Genome Sequence of Ochroconis gallopava CBS43764.</title>
        <authorList>
            <consortium name="The Broad Institute Genomics Platform"/>
            <person name="Cuomo C."/>
            <person name="de Hoog S."/>
            <person name="Gorbushina A."/>
            <person name="Stielow B."/>
            <person name="Teixiera M."/>
            <person name="Abouelleil A."/>
            <person name="Chapman S.B."/>
            <person name="Priest M."/>
            <person name="Young S.K."/>
            <person name="Wortman J."/>
            <person name="Nusbaum C."/>
            <person name="Birren B."/>
        </authorList>
    </citation>
    <scope>NUCLEOTIDE SEQUENCE [LARGE SCALE GENOMIC DNA]</scope>
    <source>
        <strain evidence="2 3">CBS 43764</strain>
    </source>
</reference>
<dbReference type="EMBL" id="KN847565">
    <property type="protein sequence ID" value="KIW00312.1"/>
    <property type="molecule type" value="Genomic_DNA"/>
</dbReference>
<dbReference type="GO" id="GO:0008198">
    <property type="term" value="F:ferrous iron binding"/>
    <property type="evidence" value="ECO:0007669"/>
    <property type="project" value="InterPro"/>
</dbReference>
<feature type="domain" description="Extradiol ring-cleavage dioxygenase class III enzyme subunit B" evidence="1">
    <location>
        <begin position="7"/>
        <end position="316"/>
    </location>
</feature>
<evidence type="ECO:0000313" key="3">
    <source>
        <dbReference type="Proteomes" id="UP000053259"/>
    </source>
</evidence>
<proteinExistence type="predicted"/>
<dbReference type="InParanoid" id="A0A0D1YHI4"/>
<dbReference type="VEuPathDB" id="FungiDB:PV09_08199"/>
<evidence type="ECO:0000259" key="1">
    <source>
        <dbReference type="Pfam" id="PF02900"/>
    </source>
</evidence>
<dbReference type="OrthoDB" id="5377026at2759"/>
<name>A0A0D1YHI4_9PEZI</name>
<dbReference type="Pfam" id="PF02900">
    <property type="entry name" value="LigB"/>
    <property type="match status" value="1"/>
</dbReference>
<organism evidence="2 3">
    <name type="scientific">Verruconis gallopava</name>
    <dbReference type="NCBI Taxonomy" id="253628"/>
    <lineage>
        <taxon>Eukaryota</taxon>
        <taxon>Fungi</taxon>
        <taxon>Dikarya</taxon>
        <taxon>Ascomycota</taxon>
        <taxon>Pezizomycotina</taxon>
        <taxon>Dothideomycetes</taxon>
        <taxon>Pleosporomycetidae</taxon>
        <taxon>Venturiales</taxon>
        <taxon>Sympoventuriaceae</taxon>
        <taxon>Verruconis</taxon>
    </lineage>
</organism>
<dbReference type="RefSeq" id="XP_016210181.1">
    <property type="nucleotide sequence ID" value="XM_016362061.1"/>
</dbReference>
<dbReference type="GO" id="GO:0016702">
    <property type="term" value="F:oxidoreductase activity, acting on single donors with incorporation of molecular oxygen, incorporation of two atoms of oxygen"/>
    <property type="evidence" value="ECO:0007669"/>
    <property type="project" value="UniProtKB-ARBA"/>
</dbReference>
<sequence>MGKIVAAIGLSHAPGAIAFPETAKPKQRASTEAATAALGKTLQDAKPDIIFAFLDDHFENFFRNLMPTIAVSVADTHVGPADQWMETLRIPKKYYFPGNPKVAEHLIRSLVEQGFDVARTGSVEYGNNLLMPWLLMGCHETLQNVSVVPIFLNVFTPPLMKYSRAFELGEACRKAALSLRDDVRVAFMCTGGLSHWPPYWSPTQAGDPPEDEFLRLMKEYQTEGKSVLKKYPDLFVRFDDYEIEMAKKNEYPLNSKHPLVNDKWDRMFLEKFCDGDRTWLKSLTYEEVEEEAGHGGHEVLNWVALSGAMNGDKAKLLLYEPVIEWICGMSYVDFEVEKPTTYANGQETNGLNAHANGVH</sequence>
<keyword evidence="3" id="KW-1185">Reference proteome</keyword>
<accession>A0A0D1YHI4</accession>
<evidence type="ECO:0000313" key="2">
    <source>
        <dbReference type="EMBL" id="KIW00312.1"/>
    </source>
</evidence>